<organism evidence="17 18">
    <name type="scientific">Dialister pneumosintes</name>
    <dbReference type="NCBI Taxonomy" id="39950"/>
    <lineage>
        <taxon>Bacteria</taxon>
        <taxon>Bacillati</taxon>
        <taxon>Bacillota</taxon>
        <taxon>Negativicutes</taxon>
        <taxon>Veillonellales</taxon>
        <taxon>Veillonellaceae</taxon>
        <taxon>Dialister</taxon>
    </lineage>
</organism>
<evidence type="ECO:0000256" key="4">
    <source>
        <dbReference type="ARBA" id="ARBA00022448"/>
    </source>
</evidence>
<proteinExistence type="inferred from homology"/>
<reference evidence="17 18" key="1">
    <citation type="submission" date="2018-08" db="EMBL/GenBank/DDBJ databases">
        <title>Draft genome sequence of Dialister pneumosintes KCOM 1685.</title>
        <authorList>
            <person name="Kook J.-K."/>
            <person name="Park S.-N."/>
            <person name="Lim Y.K."/>
        </authorList>
    </citation>
    <scope>NUCLEOTIDE SEQUENCE [LARGE SCALE GENOMIC DNA]</scope>
    <source>
        <strain evidence="17 18">KCOM 1685</strain>
    </source>
</reference>
<dbReference type="InterPro" id="IPR008635">
    <property type="entry name" value="Coiled_stalk_dom"/>
</dbReference>
<comment type="subcellular location">
    <subcellularLocation>
        <location evidence="2">Cell outer membrane</location>
    </subcellularLocation>
    <subcellularLocation>
        <location evidence="1">Cell surface</location>
    </subcellularLocation>
</comment>
<feature type="coiled-coil region" evidence="11">
    <location>
        <begin position="843"/>
        <end position="877"/>
    </location>
</feature>
<gene>
    <name evidence="17" type="ORF">DX915_03430</name>
</gene>
<dbReference type="SUPFAM" id="SSF101967">
    <property type="entry name" value="Adhesin YadA, collagen-binding domain"/>
    <property type="match status" value="3"/>
</dbReference>
<dbReference type="InterPro" id="IPR024973">
    <property type="entry name" value="ESPR"/>
</dbReference>
<evidence type="ECO:0000256" key="5">
    <source>
        <dbReference type="ARBA" id="ARBA00022452"/>
    </source>
</evidence>
<dbReference type="Proteomes" id="UP000266262">
    <property type="component" value="Unassembled WGS sequence"/>
</dbReference>
<evidence type="ECO:0000259" key="15">
    <source>
        <dbReference type="Pfam" id="PF05662"/>
    </source>
</evidence>
<keyword evidence="18" id="KW-1185">Reference proteome</keyword>
<dbReference type="InterPro" id="IPR011049">
    <property type="entry name" value="Serralysin-like_metalloprot_C"/>
</dbReference>
<keyword evidence="9" id="KW-0472">Membrane</keyword>
<accession>A0ABX9MA79</accession>
<feature type="domain" description="Trimeric autotransporter adhesin YadA-like head" evidence="14">
    <location>
        <begin position="404"/>
        <end position="430"/>
    </location>
</feature>
<dbReference type="InterPro" id="IPR045584">
    <property type="entry name" value="Pilin-like"/>
</dbReference>
<evidence type="ECO:0000256" key="9">
    <source>
        <dbReference type="ARBA" id="ARBA00023136"/>
    </source>
</evidence>
<dbReference type="InterPro" id="IPR005594">
    <property type="entry name" value="YadA_C"/>
</dbReference>
<dbReference type="SUPFAM" id="SSF54523">
    <property type="entry name" value="Pili subunits"/>
    <property type="match status" value="1"/>
</dbReference>
<feature type="domain" description="Trimeric autotransporter adhesin YadA-like stalk" evidence="15">
    <location>
        <begin position="132"/>
        <end position="172"/>
    </location>
</feature>
<feature type="domain" description="Trimeric autotransporter adhesin YadA-like stalk" evidence="15">
    <location>
        <begin position="475"/>
        <end position="505"/>
    </location>
</feature>
<evidence type="ECO:0000259" key="16">
    <source>
        <dbReference type="Pfam" id="PF13018"/>
    </source>
</evidence>
<comment type="similarity">
    <text evidence="3">Belongs to the autotransporter-2 (AT-2) (TC 1.B.40) family.</text>
</comment>
<keyword evidence="7" id="KW-0732">Signal</keyword>
<keyword evidence="6" id="KW-0812">Transmembrane</keyword>
<feature type="region of interest" description="Disordered" evidence="12">
    <location>
        <begin position="507"/>
        <end position="530"/>
    </location>
</feature>
<evidence type="ECO:0000256" key="12">
    <source>
        <dbReference type="SAM" id="MobiDB-lite"/>
    </source>
</evidence>
<keyword evidence="8" id="KW-0653">Protein transport</keyword>
<evidence type="ECO:0000256" key="8">
    <source>
        <dbReference type="ARBA" id="ARBA00022927"/>
    </source>
</evidence>
<evidence type="ECO:0000313" key="18">
    <source>
        <dbReference type="Proteomes" id="UP000266262"/>
    </source>
</evidence>
<dbReference type="CDD" id="cd12820">
    <property type="entry name" value="LbR_YadA-like"/>
    <property type="match status" value="1"/>
</dbReference>
<feature type="domain" description="Trimeric autotransporter adhesin YadA-like stalk" evidence="15">
    <location>
        <begin position="582"/>
        <end position="611"/>
    </location>
</feature>
<feature type="domain" description="Trimeric autotransporter adhesin YadA-like C-terminal membrane anchor" evidence="13">
    <location>
        <begin position="778"/>
        <end position="831"/>
    </location>
</feature>
<evidence type="ECO:0000256" key="1">
    <source>
        <dbReference type="ARBA" id="ARBA00004241"/>
    </source>
</evidence>
<keyword evidence="5" id="KW-1134">Transmembrane beta strand</keyword>
<protein>
    <recommendedName>
        <fullName evidence="19">Hep/Hag repeat protein</fullName>
    </recommendedName>
</protein>
<evidence type="ECO:0000256" key="3">
    <source>
        <dbReference type="ARBA" id="ARBA00005848"/>
    </source>
</evidence>
<feature type="domain" description="ESPR" evidence="16">
    <location>
        <begin position="1"/>
        <end position="45"/>
    </location>
</feature>
<evidence type="ECO:0000256" key="10">
    <source>
        <dbReference type="ARBA" id="ARBA00023237"/>
    </source>
</evidence>
<keyword evidence="11" id="KW-0175">Coiled coil</keyword>
<evidence type="ECO:0000256" key="11">
    <source>
        <dbReference type="SAM" id="Coils"/>
    </source>
</evidence>
<dbReference type="Pfam" id="PF05658">
    <property type="entry name" value="YadA_head"/>
    <property type="match status" value="4"/>
</dbReference>
<feature type="compositionally biased region" description="Polar residues" evidence="12">
    <location>
        <begin position="509"/>
        <end position="530"/>
    </location>
</feature>
<evidence type="ECO:0000256" key="7">
    <source>
        <dbReference type="ARBA" id="ARBA00022729"/>
    </source>
</evidence>
<evidence type="ECO:0000256" key="2">
    <source>
        <dbReference type="ARBA" id="ARBA00004442"/>
    </source>
</evidence>
<dbReference type="EMBL" id="QWKU01000001">
    <property type="protein sequence ID" value="RID94570.1"/>
    <property type="molecule type" value="Genomic_DNA"/>
</dbReference>
<dbReference type="Gene3D" id="3.30.1300.30">
    <property type="entry name" value="GSPII I/J protein-like"/>
    <property type="match status" value="1"/>
</dbReference>
<dbReference type="Pfam" id="PF03895">
    <property type="entry name" value="YadA_anchor"/>
    <property type="match status" value="1"/>
</dbReference>
<feature type="domain" description="Trimeric autotransporter adhesin YadA-like head" evidence="14">
    <location>
        <begin position="376"/>
        <end position="400"/>
    </location>
</feature>
<keyword evidence="4" id="KW-0813">Transport</keyword>
<evidence type="ECO:0000259" key="13">
    <source>
        <dbReference type="Pfam" id="PF03895"/>
    </source>
</evidence>
<keyword evidence="10" id="KW-0998">Cell outer membrane</keyword>
<name>A0ABX9MA79_9FIRM</name>
<evidence type="ECO:0000256" key="6">
    <source>
        <dbReference type="ARBA" id="ARBA00022692"/>
    </source>
</evidence>
<dbReference type="Gene3D" id="2.20.70.140">
    <property type="match status" value="1"/>
</dbReference>
<evidence type="ECO:0008006" key="19">
    <source>
        <dbReference type="Google" id="ProtNLM"/>
    </source>
</evidence>
<evidence type="ECO:0000259" key="14">
    <source>
        <dbReference type="Pfam" id="PF05658"/>
    </source>
</evidence>
<feature type="domain" description="Trimeric autotransporter adhesin YadA-like head" evidence="14">
    <location>
        <begin position="63"/>
        <end position="89"/>
    </location>
</feature>
<feature type="domain" description="Trimeric autotransporter adhesin YadA-like head" evidence="14">
    <location>
        <begin position="349"/>
        <end position="374"/>
    </location>
</feature>
<evidence type="ECO:0000313" key="17">
    <source>
        <dbReference type="EMBL" id="RID94570.1"/>
    </source>
</evidence>
<comment type="caution">
    <text evidence="17">The sequence shown here is derived from an EMBL/GenBank/DDBJ whole genome shotgun (WGS) entry which is preliminary data.</text>
</comment>
<dbReference type="Gene3D" id="2.150.10.10">
    <property type="entry name" value="Serralysin-like metalloprotease, C-terminal"/>
    <property type="match status" value="3"/>
</dbReference>
<dbReference type="InterPro" id="IPR008640">
    <property type="entry name" value="Adhesin_Head_dom"/>
</dbReference>
<dbReference type="Pfam" id="PF05662">
    <property type="entry name" value="YadA_stalk"/>
    <property type="match status" value="3"/>
</dbReference>
<dbReference type="Pfam" id="PF13018">
    <property type="entry name" value="ESPR"/>
    <property type="match status" value="1"/>
</dbReference>
<dbReference type="RefSeq" id="WP_119056276.1">
    <property type="nucleotide sequence ID" value="NZ_QWKU01000001.1"/>
</dbReference>
<sequence>MNKIYKVIWSTVRNGYVVVSELTKRRHNKSSSAYGSKAAHAILSTLVALGLLSPVFVSATDIATATNAAAIGWTATASVEDSIALGSGSLANRASGKAGWDFETGNASTATHASWKATKGAVAVGSTVNTRQIIGVAAGKADTDAVNVAQLKGVNTKVEKNKTDITNLTNQIEGSKVHYYAVNSTKNGAGTNFNNDGAKGVDSMVIGISSSVTGDKNGVNNSIVVGHYNEVEGTHNAVFGTDYANYDHKQTHIFGEHNTVLGIGNLVGYTAEKDSSDPTKWIYTKKNAGQDQNVVVGLNNTANWGSVVVGTSSEADSFGNSFGHGNKIYGMNDGGGQHGTALGSNLIVSGENALAAGYESEAKSDFSIALGSKSIASATNDIAIGTNSHAFGKWSIAMGVDSTAEKQTAVAMGYGAHAKVDKGIALGSYSVASTESNEIGYDPLTGKRATPDNMIWKSSLGAVSIGDIANEYTRQITGVAAGKADTDAVNVAQLKALEEKMTDVASTAGKPSSVTTGANLSVDSSKTNTKGGTEYKVSLNKDVDLSADGSLTVGDTQVNKNGMTIAGGPTITKTNVDMGNQQVHGVADATHDTDAVNLRQLNAKIGNAITQTAITGGEIKEDGTLALKKGDGSELAFTGKLKDVSVKAGTYEIENGDVTIGLQDNYSKKAAGNLVIKDVAKASALNQEIIDRKAADKVITDTIGAENSTKLKESFRGTTYIKDSSTLVDANIALDKAIKQQGQAIDHINTQVIKVNDKVNKVGAGAAALAALHPLDFDPDNKWDIAAGYGNYRGANAAALGAYYRPNEDMMWSIGASIGGGENMVNAGLSMKVGSGTPNRAAKVNMAKEIKELRQQVAKQDAQIEELKALVAQIMDKK</sequence>